<name>A0A0D9QNZ3_PLAFR</name>
<dbReference type="PROSITE" id="PS50007">
    <property type="entry name" value="PIPLC_X_DOMAIN"/>
    <property type="match status" value="1"/>
</dbReference>
<dbReference type="PROSITE" id="PS51704">
    <property type="entry name" value="GP_PDE"/>
    <property type="match status" value="1"/>
</dbReference>
<keyword evidence="12" id="KW-1185">Reference proteome</keyword>
<evidence type="ECO:0000256" key="9">
    <source>
        <dbReference type="SAM" id="SignalP"/>
    </source>
</evidence>
<keyword evidence="6" id="KW-0443">Lipid metabolism</keyword>
<feature type="signal peptide" evidence="9">
    <location>
        <begin position="1"/>
        <end position="23"/>
    </location>
</feature>
<gene>
    <name evidence="11" type="ORF">AK88_01801</name>
</gene>
<dbReference type="PANTHER" id="PTHR42758:SF2">
    <property type="entry name" value="PHOSPHATIDYLGLYCEROL PHOSPHOLIPASE C"/>
    <property type="match status" value="1"/>
</dbReference>
<evidence type="ECO:0000256" key="2">
    <source>
        <dbReference type="ARBA" id="ARBA00007277"/>
    </source>
</evidence>
<evidence type="ECO:0000256" key="3">
    <source>
        <dbReference type="ARBA" id="ARBA00022692"/>
    </source>
</evidence>
<feature type="domain" description="GP-PDE" evidence="10">
    <location>
        <begin position="26"/>
        <end position="512"/>
    </location>
</feature>
<dbReference type="InterPro" id="IPR017946">
    <property type="entry name" value="PLC-like_Pdiesterase_TIM-brl"/>
</dbReference>
<dbReference type="EMBL" id="KQ001660">
    <property type="protein sequence ID" value="KJP88522.1"/>
    <property type="molecule type" value="Genomic_DNA"/>
</dbReference>
<evidence type="ECO:0000259" key="10">
    <source>
        <dbReference type="PROSITE" id="PS51704"/>
    </source>
</evidence>
<evidence type="ECO:0000256" key="1">
    <source>
        <dbReference type="ARBA" id="ARBA00004370"/>
    </source>
</evidence>
<feature type="region of interest" description="Disordered" evidence="8">
    <location>
        <begin position="240"/>
        <end position="259"/>
    </location>
</feature>
<dbReference type="Pfam" id="PF03009">
    <property type="entry name" value="GDPD"/>
    <property type="match status" value="1"/>
</dbReference>
<dbReference type="GO" id="GO:0008081">
    <property type="term" value="F:phosphoric diester hydrolase activity"/>
    <property type="evidence" value="ECO:0007669"/>
    <property type="project" value="InterPro"/>
</dbReference>
<comment type="subcellular location">
    <subcellularLocation>
        <location evidence="1">Membrane</location>
    </subcellularLocation>
</comment>
<dbReference type="Proteomes" id="UP000054561">
    <property type="component" value="Unassembled WGS sequence"/>
</dbReference>
<dbReference type="InterPro" id="IPR052271">
    <property type="entry name" value="GDPD-Related"/>
</dbReference>
<sequence>MGISKSKFILFAAFLYVLKNCVIQMTSIVGHRGCGTSEAGGTSPYPENSLYSFKKAVDENIDGVELDVWLTKDKEVVVIHGTEDGLLGHTLLYDEDSKNKHIEELTAEEIQSYHFKEPWILTKGKQFYQQGSTASGVSNVQIENVATNHAEGEGVISHNSNIVSNYNSGHDQGGHSHLHGVKTLTKNVQENVKFATLSETEKSKKHMEYADYNQPYINMDELDELETMLNENSLQDLFPQEQEQEHEEGAEGQLHKSFTDKTSTQMNDQLLEEKFINSIKCNYCKDLYTNYVMKKNYDLKKKKKLFIFLSKFSHVPLLKDLLNLYKTQITYDIELKGTQEDLGIHLLDILENYKNYKIKFSSFTWLLQNGQMKKQSEEKNMGENSHDKLQQIDLLKAVRNNKLNIPVALLFSDDEVMPNFTSIFSTMKYYNAQWAHFSYRSFKQPVVMNGNEGNQIVIPAKDFFQTLHNSNKKIMIYWGTEDKDQYEDHLFYIKMGVDSLCPNNIDIARQARLHASST</sequence>
<feature type="compositionally biased region" description="Basic and acidic residues" evidence="8">
    <location>
        <begin position="247"/>
        <end position="259"/>
    </location>
</feature>
<dbReference type="GO" id="GO:0005737">
    <property type="term" value="C:cytoplasm"/>
    <property type="evidence" value="ECO:0007669"/>
    <property type="project" value="UniProtKB-ARBA"/>
</dbReference>
<dbReference type="InterPro" id="IPR030395">
    <property type="entry name" value="GP_PDE_dom"/>
</dbReference>
<dbReference type="OMA" id="NAEWAHF"/>
<keyword evidence="5" id="KW-1133">Transmembrane helix</keyword>
<protein>
    <recommendedName>
        <fullName evidence="10">GP-PDE domain-containing protein</fullName>
    </recommendedName>
</protein>
<dbReference type="OrthoDB" id="1058301at2759"/>
<keyword evidence="4" id="KW-0378">Hydrolase</keyword>
<dbReference type="GeneID" id="24267115"/>
<dbReference type="RefSeq" id="XP_012334859.1">
    <property type="nucleotide sequence ID" value="XM_012479436.1"/>
</dbReference>
<evidence type="ECO:0000256" key="4">
    <source>
        <dbReference type="ARBA" id="ARBA00022801"/>
    </source>
</evidence>
<dbReference type="GO" id="GO:0016020">
    <property type="term" value="C:membrane"/>
    <property type="evidence" value="ECO:0007669"/>
    <property type="project" value="UniProtKB-SubCell"/>
</dbReference>
<comment type="similarity">
    <text evidence="2">Belongs to the glycerophosphoryl diester phosphodiesterase family.</text>
</comment>
<keyword evidence="7" id="KW-0472">Membrane</keyword>
<keyword evidence="3" id="KW-0812">Transmembrane</keyword>
<dbReference type="Gene3D" id="3.20.20.190">
    <property type="entry name" value="Phosphatidylinositol (PI) phosphodiesterase"/>
    <property type="match status" value="2"/>
</dbReference>
<organism evidence="11 12">
    <name type="scientific">Plasmodium fragile</name>
    <dbReference type="NCBI Taxonomy" id="5857"/>
    <lineage>
        <taxon>Eukaryota</taxon>
        <taxon>Sar</taxon>
        <taxon>Alveolata</taxon>
        <taxon>Apicomplexa</taxon>
        <taxon>Aconoidasida</taxon>
        <taxon>Haemosporida</taxon>
        <taxon>Plasmodiidae</taxon>
        <taxon>Plasmodium</taxon>
        <taxon>Plasmodium (Plasmodium)</taxon>
    </lineage>
</organism>
<evidence type="ECO:0000313" key="11">
    <source>
        <dbReference type="EMBL" id="KJP88522.1"/>
    </source>
</evidence>
<dbReference type="SUPFAM" id="SSF51695">
    <property type="entry name" value="PLC-like phosphodiesterases"/>
    <property type="match status" value="2"/>
</dbReference>
<dbReference type="GO" id="GO:0046475">
    <property type="term" value="P:glycerophospholipid catabolic process"/>
    <property type="evidence" value="ECO:0007669"/>
    <property type="project" value="TreeGrafter"/>
</dbReference>
<reference evidence="11 12" key="1">
    <citation type="submission" date="2014-03" db="EMBL/GenBank/DDBJ databases">
        <title>The Genome Sequence of Plasmodium fragile nilgiri.</title>
        <authorList>
            <consortium name="The Broad Institute Genomics Platform"/>
            <consortium name="The Broad Institute Genome Sequencing Center for Infectious Disease"/>
            <person name="Neafsey D."/>
            <person name="Duraisingh M."/>
            <person name="Young S.K."/>
            <person name="Zeng Q."/>
            <person name="Gargeya S."/>
            <person name="Abouelleil A."/>
            <person name="Alvarado L."/>
            <person name="Chapman S.B."/>
            <person name="Gainer-Dewar J."/>
            <person name="Goldberg J."/>
            <person name="Griggs A."/>
            <person name="Gujja S."/>
            <person name="Hansen M."/>
            <person name="Howarth C."/>
            <person name="Imamovic A."/>
            <person name="Larimer J."/>
            <person name="Pearson M."/>
            <person name="Poon T.W."/>
            <person name="Priest M."/>
            <person name="Roberts A."/>
            <person name="Saif S."/>
            <person name="Shea T."/>
            <person name="Sykes S."/>
            <person name="Wortman J."/>
            <person name="Nusbaum C."/>
            <person name="Birren B."/>
        </authorList>
    </citation>
    <scope>NUCLEOTIDE SEQUENCE [LARGE SCALE GENOMIC DNA]</scope>
    <source>
        <strain evidence="12">nilgiri</strain>
    </source>
</reference>
<evidence type="ECO:0000256" key="7">
    <source>
        <dbReference type="ARBA" id="ARBA00023136"/>
    </source>
</evidence>
<dbReference type="PANTHER" id="PTHR42758">
    <property type="entry name" value="PHOSPHATIDYLGLYCEROL PHOSPHOLIPASE C"/>
    <property type="match status" value="1"/>
</dbReference>
<proteinExistence type="inferred from homology"/>
<accession>A0A0D9QNZ3</accession>
<evidence type="ECO:0000256" key="5">
    <source>
        <dbReference type="ARBA" id="ARBA00022989"/>
    </source>
</evidence>
<evidence type="ECO:0000313" key="12">
    <source>
        <dbReference type="Proteomes" id="UP000054561"/>
    </source>
</evidence>
<dbReference type="AlphaFoldDB" id="A0A0D9QNZ3"/>
<keyword evidence="9" id="KW-0732">Signal</keyword>
<evidence type="ECO:0000256" key="8">
    <source>
        <dbReference type="SAM" id="MobiDB-lite"/>
    </source>
</evidence>
<feature type="chain" id="PRO_5002343748" description="GP-PDE domain-containing protein" evidence="9">
    <location>
        <begin position="24"/>
        <end position="518"/>
    </location>
</feature>
<evidence type="ECO:0000256" key="6">
    <source>
        <dbReference type="ARBA" id="ARBA00023098"/>
    </source>
</evidence>
<dbReference type="VEuPathDB" id="PlasmoDB:AK88_01801"/>